<sequence>MAPKLWRLITMFSIVPLDLAQRVSDLIPGTVVHISAYLLKHNNGIVDIEADVLTPAPRDSGPNARSWLVFEGPIHAESTTSPITVHATASNYYHEIPLSYRLPEPQIYGQLLMHILIDSDTVSAKSNQVMVSIPVPRFKSTHPDAFDSAGPDIYQYFWINGIITNTKESFIYVEIDALIV</sequence>
<evidence type="ECO:0000313" key="2">
    <source>
        <dbReference type="EMBL" id="KAA1073656.1"/>
    </source>
</evidence>
<organism evidence="2 3">
    <name type="scientific">Puccinia graminis f. sp. tritici</name>
    <dbReference type="NCBI Taxonomy" id="56615"/>
    <lineage>
        <taxon>Eukaryota</taxon>
        <taxon>Fungi</taxon>
        <taxon>Dikarya</taxon>
        <taxon>Basidiomycota</taxon>
        <taxon>Pucciniomycotina</taxon>
        <taxon>Pucciniomycetes</taxon>
        <taxon>Pucciniales</taxon>
        <taxon>Pucciniaceae</taxon>
        <taxon>Puccinia</taxon>
    </lineage>
</organism>
<dbReference type="AlphaFoldDB" id="A0A5B0MBJ6"/>
<gene>
    <name evidence="2" type="ORF">PGT21_020808</name>
</gene>
<name>A0A5B0MBJ6_PUCGR</name>
<keyword evidence="1" id="KW-0732">Signal</keyword>
<comment type="caution">
    <text evidence="2">The sequence shown here is derived from an EMBL/GenBank/DDBJ whole genome shotgun (WGS) entry which is preliminary data.</text>
</comment>
<dbReference type="Proteomes" id="UP000324748">
    <property type="component" value="Unassembled WGS sequence"/>
</dbReference>
<evidence type="ECO:0000256" key="1">
    <source>
        <dbReference type="SAM" id="SignalP"/>
    </source>
</evidence>
<proteinExistence type="predicted"/>
<keyword evidence="3" id="KW-1185">Reference proteome</keyword>
<evidence type="ECO:0000313" key="3">
    <source>
        <dbReference type="Proteomes" id="UP000324748"/>
    </source>
</evidence>
<protein>
    <recommendedName>
        <fullName evidence="4">Arrestin-like N-terminal domain-containing protein</fullName>
    </recommendedName>
</protein>
<reference evidence="2 3" key="1">
    <citation type="submission" date="2019-05" db="EMBL/GenBank/DDBJ databases">
        <title>Emergence of the Ug99 lineage of the wheat stem rust pathogen through somatic hybridization.</title>
        <authorList>
            <person name="Li F."/>
            <person name="Upadhyaya N.M."/>
            <person name="Sperschneider J."/>
            <person name="Matny O."/>
            <person name="Nguyen-Phuc H."/>
            <person name="Mago R."/>
            <person name="Raley C."/>
            <person name="Miller M.E."/>
            <person name="Silverstein K.A.T."/>
            <person name="Henningsen E."/>
            <person name="Hirsch C.D."/>
            <person name="Visser B."/>
            <person name="Pretorius Z.A."/>
            <person name="Steffenson B.J."/>
            <person name="Schwessinger B."/>
            <person name="Dodds P.N."/>
            <person name="Figueroa M."/>
        </authorList>
    </citation>
    <scope>NUCLEOTIDE SEQUENCE [LARGE SCALE GENOMIC DNA]</scope>
    <source>
        <strain evidence="2">21-0</strain>
    </source>
</reference>
<accession>A0A5B0MBJ6</accession>
<feature type="signal peptide" evidence="1">
    <location>
        <begin position="1"/>
        <end position="20"/>
    </location>
</feature>
<dbReference type="EMBL" id="VSWC01000158">
    <property type="protein sequence ID" value="KAA1073656.1"/>
    <property type="molecule type" value="Genomic_DNA"/>
</dbReference>
<evidence type="ECO:0008006" key="4">
    <source>
        <dbReference type="Google" id="ProtNLM"/>
    </source>
</evidence>
<feature type="chain" id="PRO_5022832221" description="Arrestin-like N-terminal domain-containing protein" evidence="1">
    <location>
        <begin position="21"/>
        <end position="180"/>
    </location>
</feature>